<proteinExistence type="predicted"/>
<dbReference type="RefSeq" id="WP_193799603.1">
    <property type="nucleotide sequence ID" value="NZ_JADEWC010000002.1"/>
</dbReference>
<evidence type="ECO:0000256" key="1">
    <source>
        <dbReference type="SAM" id="Phobius"/>
    </source>
</evidence>
<keyword evidence="1" id="KW-1133">Transmembrane helix</keyword>
<evidence type="ECO:0000313" key="3">
    <source>
        <dbReference type="Proteomes" id="UP000654604"/>
    </source>
</evidence>
<accession>A0ABR9V0K3</accession>
<name>A0ABR9V0K3_9CHRO</name>
<keyword evidence="1" id="KW-0812">Transmembrane</keyword>
<evidence type="ECO:0000313" key="2">
    <source>
        <dbReference type="EMBL" id="MBE9221414.1"/>
    </source>
</evidence>
<keyword evidence="1" id="KW-0472">Membrane</keyword>
<reference evidence="2 3" key="1">
    <citation type="submission" date="2020-10" db="EMBL/GenBank/DDBJ databases">
        <authorList>
            <person name="Castelo-Branco R."/>
            <person name="Eusebio N."/>
            <person name="Adriana R."/>
            <person name="Vieira A."/>
            <person name="Brugerolle De Fraissinette N."/>
            <person name="Rezende De Castro R."/>
            <person name="Schneider M.P."/>
            <person name="Vasconcelos V."/>
            <person name="Leao P.N."/>
        </authorList>
    </citation>
    <scope>NUCLEOTIDE SEQUENCE [LARGE SCALE GENOMIC DNA]</scope>
    <source>
        <strain evidence="2 3">LEGE 03274</strain>
    </source>
</reference>
<keyword evidence="3" id="KW-1185">Reference proteome</keyword>
<feature type="transmembrane region" description="Helical" evidence="1">
    <location>
        <begin position="28"/>
        <end position="51"/>
    </location>
</feature>
<sequence length="513" mass="54820">MSQQPPESPLKSLLWLWKKRLGQHNQEAGNTLIIAISLGVLLIGATSTMIFTSSRNRTNVTSDEYAQQTVSIGEAGIAQIIAELNSSNKKGLLLKTFDPEGYLGSPLNQWEKTTTLQYIVNACGATTTQDVADELMTVTLDADGKLNSDSITFAKGEYKLLAYRYTQDPSGSLSGKGQLLVQSNIDGNSQSRLLIEAPITVEPSWDVSGTTALMATEFNMQQSDAIASNIICTDPALCPLSCNPGQDEPTTDDLRESIKATSNSEITDVYSDGTTNITIASATIPPIPPPPTGIINYGPISGNKTFPESGDVPISMENPDGTFRDVYVYQISSWNSSEILIESNAEVHLYISGGVIQGGNDDLRLVDPNATPRPGQIRVYGNPPANGTQDWLLSGNACTMAFIHAPYANIGIDGGGNGCSGIDTNDAVTDANLLAESGTTYTTSDFTNPTGTNIYGAVWSKTYNVIGNPSNSSVFYEQPGLMEVISSEIPGIPGLEKILTGSFSQWERREVGN</sequence>
<organism evidence="2 3">
    <name type="scientific">Cyanobacterium stanieri LEGE 03274</name>
    <dbReference type="NCBI Taxonomy" id="1828756"/>
    <lineage>
        <taxon>Bacteria</taxon>
        <taxon>Bacillati</taxon>
        <taxon>Cyanobacteriota</taxon>
        <taxon>Cyanophyceae</taxon>
        <taxon>Oscillatoriophycideae</taxon>
        <taxon>Chroococcales</taxon>
        <taxon>Geminocystaceae</taxon>
        <taxon>Cyanobacterium</taxon>
    </lineage>
</organism>
<comment type="caution">
    <text evidence="2">The sequence shown here is derived from an EMBL/GenBank/DDBJ whole genome shotgun (WGS) entry which is preliminary data.</text>
</comment>
<dbReference type="Proteomes" id="UP000654604">
    <property type="component" value="Unassembled WGS sequence"/>
</dbReference>
<gene>
    <name evidence="2" type="ORF">IQ215_01770</name>
</gene>
<dbReference type="EMBL" id="JADEWC010000002">
    <property type="protein sequence ID" value="MBE9221414.1"/>
    <property type="molecule type" value="Genomic_DNA"/>
</dbReference>
<protein>
    <submittedName>
        <fullName evidence="2">Uncharacterized protein</fullName>
    </submittedName>
</protein>